<dbReference type="EMBL" id="FNXF01000003">
    <property type="protein sequence ID" value="SEH71873.1"/>
    <property type="molecule type" value="Genomic_DNA"/>
</dbReference>
<dbReference type="NCBIfam" id="TIGR03087">
    <property type="entry name" value="stp1"/>
    <property type="match status" value="1"/>
</dbReference>
<dbReference type="OrthoDB" id="9807209at2"/>
<reference evidence="3" key="1">
    <citation type="submission" date="2016-10" db="EMBL/GenBank/DDBJ databases">
        <authorList>
            <person name="Varghese N."/>
            <person name="Submissions S."/>
        </authorList>
    </citation>
    <scope>NUCLEOTIDE SEQUENCE [LARGE SCALE GENOMIC DNA]</scope>
    <source>
        <strain evidence="3">DSM 17616</strain>
    </source>
</reference>
<dbReference type="PANTHER" id="PTHR46401:SF2">
    <property type="entry name" value="GLYCOSYLTRANSFERASE WBBK-RELATED"/>
    <property type="match status" value="1"/>
</dbReference>
<evidence type="ECO:0000313" key="3">
    <source>
        <dbReference type="Proteomes" id="UP000199371"/>
    </source>
</evidence>
<evidence type="ECO:0000313" key="2">
    <source>
        <dbReference type="EMBL" id="SEH71873.1"/>
    </source>
</evidence>
<dbReference type="RefSeq" id="WP_092790891.1">
    <property type="nucleotide sequence ID" value="NZ_FNXF01000003.1"/>
</dbReference>
<organism evidence="2 3">
    <name type="scientific">Rheinheimera pacifica</name>
    <dbReference type="NCBI Taxonomy" id="173990"/>
    <lineage>
        <taxon>Bacteria</taxon>
        <taxon>Pseudomonadati</taxon>
        <taxon>Pseudomonadota</taxon>
        <taxon>Gammaproteobacteria</taxon>
        <taxon>Chromatiales</taxon>
        <taxon>Chromatiaceae</taxon>
        <taxon>Rheinheimera</taxon>
    </lineage>
</organism>
<keyword evidence="3" id="KW-1185">Reference proteome</keyword>
<dbReference type="STRING" id="173990.SAMN05660691_00989"/>
<dbReference type="PANTHER" id="PTHR46401">
    <property type="entry name" value="GLYCOSYLTRANSFERASE WBBK-RELATED"/>
    <property type="match status" value="1"/>
</dbReference>
<dbReference type="GO" id="GO:0016757">
    <property type="term" value="F:glycosyltransferase activity"/>
    <property type="evidence" value="ECO:0007669"/>
    <property type="project" value="TreeGrafter"/>
</dbReference>
<dbReference type="Gene3D" id="3.40.50.2000">
    <property type="entry name" value="Glycogen Phosphorylase B"/>
    <property type="match status" value="1"/>
</dbReference>
<keyword evidence="1 2" id="KW-0808">Transferase</keyword>
<evidence type="ECO:0000256" key="1">
    <source>
        <dbReference type="ARBA" id="ARBA00022679"/>
    </source>
</evidence>
<accession>A0A1H6K989</accession>
<gene>
    <name evidence="2" type="ORF">SAMN05660691_00989</name>
</gene>
<dbReference type="AlphaFoldDB" id="A0A1H6K989"/>
<proteinExistence type="predicted"/>
<protein>
    <submittedName>
        <fullName evidence="2">Sugar transferase, PEP-CTERM/EpsH1 system associated</fullName>
    </submittedName>
</protein>
<dbReference type="Pfam" id="PF13692">
    <property type="entry name" value="Glyco_trans_1_4"/>
    <property type="match status" value="1"/>
</dbReference>
<dbReference type="GO" id="GO:0009103">
    <property type="term" value="P:lipopolysaccharide biosynthetic process"/>
    <property type="evidence" value="ECO:0007669"/>
    <property type="project" value="TreeGrafter"/>
</dbReference>
<name>A0A1H6K989_9GAMM</name>
<sequence>MTAAKPDLLLLVHRIPYPPNKGDKIRSFNLMKALSQHYTVHLGCFIDDPFDRQYIDTLSQWCATVFCVNQAKWQAKLCALSGFINNQAITLPYYFSLAMAAWVKTTISTHKIEKVLVYSSSMAQYVDKADYQQLIRVIDFVDIDSDKWRQYAEKSRGVKRWFYQREARLLLQYEKQICQRFSSSLFVSDDEASAFRAMLPAELQHKVHSVLNGVDTDYFSPDIPDCSTEHTLPEQYIVFTGAMDYWANVDAVCWFCQNIWPRLKQLYPQLHFMIVGGKPSTEVRALSQQAGVIVTGRVNDVRPYISHARFAVAPMLIARGIQNKVLEAMAMNKAVVCSAMAMEGINAPASEDAVIADGVDNFIRACKRQLDRTSAPSANRQWILQHFTWQQTLVRLNSFIHPELPA</sequence>
<dbReference type="Proteomes" id="UP000199371">
    <property type="component" value="Unassembled WGS sequence"/>
</dbReference>
<dbReference type="SUPFAM" id="SSF53756">
    <property type="entry name" value="UDP-Glycosyltransferase/glycogen phosphorylase"/>
    <property type="match status" value="1"/>
</dbReference>
<dbReference type="InterPro" id="IPR017521">
    <property type="entry name" value="Sugar_tfrase_PEP-CTERM_Stp1"/>
</dbReference>
<dbReference type="CDD" id="cd03801">
    <property type="entry name" value="GT4_PimA-like"/>
    <property type="match status" value="1"/>
</dbReference>